<reference evidence="5 6" key="1">
    <citation type="submission" date="2018-03" db="EMBL/GenBank/DDBJ databases">
        <title>Mesoflavibacter sp. HG37 and Mesoflavibacter sp. HG96 sp.nov., two marine bacteria isolated from seawater of Western Pacific Ocean.</title>
        <authorList>
            <person name="Cheng H."/>
            <person name="Wu Y.-H."/>
            <person name="Guo L.-L."/>
            <person name="Xu X.-W."/>
        </authorList>
    </citation>
    <scope>NUCLEOTIDE SEQUENCE [LARGE SCALE GENOMIC DNA]</scope>
    <source>
        <strain evidence="5 6">KCTC 32269</strain>
    </source>
</reference>
<evidence type="ECO:0000256" key="3">
    <source>
        <dbReference type="ARBA" id="ARBA00022679"/>
    </source>
</evidence>
<dbReference type="EMBL" id="PXOQ01000015">
    <property type="protein sequence ID" value="PSG86525.1"/>
    <property type="molecule type" value="Genomic_DNA"/>
</dbReference>
<dbReference type="PANTHER" id="PTHR11929">
    <property type="entry name" value="ALPHA- 1,3 -FUCOSYLTRANSFERASE"/>
    <property type="match status" value="1"/>
</dbReference>
<dbReference type="PANTHER" id="PTHR11929:SF194">
    <property type="entry name" value="ALPHA-(1,3)-FUCOSYLTRANSFERASE 10"/>
    <property type="match status" value="1"/>
</dbReference>
<evidence type="ECO:0000313" key="5">
    <source>
        <dbReference type="EMBL" id="PSG86525.1"/>
    </source>
</evidence>
<evidence type="ECO:0000259" key="4">
    <source>
        <dbReference type="Pfam" id="PF00852"/>
    </source>
</evidence>
<dbReference type="InterPro" id="IPR038577">
    <property type="entry name" value="GT10-like_C_sf"/>
</dbReference>
<evidence type="ECO:0000256" key="1">
    <source>
        <dbReference type="ARBA" id="ARBA00008919"/>
    </source>
</evidence>
<dbReference type="Gene3D" id="3.40.50.11660">
    <property type="entry name" value="Glycosyl transferase family 10, C-terminal domain"/>
    <property type="match status" value="1"/>
</dbReference>
<dbReference type="OrthoDB" id="9791032at2"/>
<dbReference type="SUPFAM" id="SSF53756">
    <property type="entry name" value="UDP-Glycosyltransferase/glycogen phosphorylase"/>
    <property type="match status" value="1"/>
</dbReference>
<dbReference type="InterPro" id="IPR055270">
    <property type="entry name" value="Glyco_tran_10_C"/>
</dbReference>
<dbReference type="Pfam" id="PF00852">
    <property type="entry name" value="Glyco_transf_10"/>
    <property type="match status" value="1"/>
</dbReference>
<comment type="similarity">
    <text evidence="1">Belongs to the glycosyltransferase 10 family.</text>
</comment>
<dbReference type="InterPro" id="IPR001503">
    <property type="entry name" value="Glyco_trans_10"/>
</dbReference>
<protein>
    <recommendedName>
        <fullName evidence="4">Fucosyltransferase C-terminal domain-containing protein</fullName>
    </recommendedName>
</protein>
<dbReference type="GO" id="GO:0016020">
    <property type="term" value="C:membrane"/>
    <property type="evidence" value="ECO:0007669"/>
    <property type="project" value="InterPro"/>
</dbReference>
<sequence>MLVRICRYYSYPDIKRQTPGQSFTWQGITFTEENVEACDFLIILDYPKLDFKTKVHPNNILHISLEPANEVSKYRQYGNKQVAHIFNQIKNDGKFIKSQPALPWHLDLDYDAFKSLKPETLQKEDKIVWVTSNQRTSKQHNERMDFLDSISDLSFIELYGRGIKPVDSKLEVMKTAKYAIAYENFRNEYNWTEKIADCFLSYTIPLYFGCNRISDYFPEDAIIQIDPKDKHIKTYLKEIVTKTVYEDKLEALKEARNLVLDTYQIFPFFANQINAIIAKDGIGHPEEKQLFNFKGGDAYFDNYPKILDLNKIKRRIDLKFKTLRG</sequence>
<gene>
    <name evidence="5" type="ORF">C7H52_12640</name>
</gene>
<dbReference type="RefSeq" id="WP_106464263.1">
    <property type="nucleotide sequence ID" value="NZ_PXOQ01000015.1"/>
</dbReference>
<evidence type="ECO:0000313" key="6">
    <source>
        <dbReference type="Proteomes" id="UP000238426"/>
    </source>
</evidence>
<keyword evidence="6" id="KW-1185">Reference proteome</keyword>
<proteinExistence type="inferred from homology"/>
<feature type="domain" description="Fucosyltransferase C-terminal" evidence="4">
    <location>
        <begin position="122"/>
        <end position="240"/>
    </location>
</feature>
<accession>A0A2T1N5I2</accession>
<keyword evidence="3" id="KW-0808">Transferase</keyword>
<name>A0A2T1N5I2_9FLAO</name>
<comment type="caution">
    <text evidence="5">The sequence shown here is derived from an EMBL/GenBank/DDBJ whole genome shotgun (WGS) entry which is preliminary data.</text>
</comment>
<organism evidence="5 6">
    <name type="scientific">Aurantibacter aestuarii</name>
    <dbReference type="NCBI Taxonomy" id="1266046"/>
    <lineage>
        <taxon>Bacteria</taxon>
        <taxon>Pseudomonadati</taxon>
        <taxon>Bacteroidota</taxon>
        <taxon>Flavobacteriia</taxon>
        <taxon>Flavobacteriales</taxon>
        <taxon>Flavobacteriaceae</taxon>
        <taxon>Aurantibacter</taxon>
    </lineage>
</organism>
<dbReference type="Proteomes" id="UP000238426">
    <property type="component" value="Unassembled WGS sequence"/>
</dbReference>
<evidence type="ECO:0000256" key="2">
    <source>
        <dbReference type="ARBA" id="ARBA00022676"/>
    </source>
</evidence>
<dbReference type="AlphaFoldDB" id="A0A2T1N5I2"/>
<keyword evidence="2" id="KW-0328">Glycosyltransferase</keyword>
<dbReference type="GO" id="GO:0046920">
    <property type="term" value="F:alpha-(1-&gt;3)-fucosyltransferase activity"/>
    <property type="evidence" value="ECO:0007669"/>
    <property type="project" value="TreeGrafter"/>
</dbReference>